<name>A0A7V2SYD6_9BACT</name>
<gene>
    <name evidence="1" type="ORF">ENJ63_03280</name>
</gene>
<dbReference type="InterPro" id="IPR012547">
    <property type="entry name" value="PDDEXK_9"/>
</dbReference>
<comment type="caution">
    <text evidence="1">The sequence shown here is derived from an EMBL/GenBank/DDBJ whole genome shotgun (WGS) entry which is preliminary data.</text>
</comment>
<reference evidence="1" key="1">
    <citation type="journal article" date="2020" name="mSystems">
        <title>Genome- and Community-Level Interaction Insights into Carbon Utilization and Element Cycling Functions of Hydrothermarchaeota in Hydrothermal Sediment.</title>
        <authorList>
            <person name="Zhou Z."/>
            <person name="Liu Y."/>
            <person name="Xu W."/>
            <person name="Pan J."/>
            <person name="Luo Z.H."/>
            <person name="Li M."/>
        </authorList>
    </citation>
    <scope>NUCLEOTIDE SEQUENCE [LARGE SCALE GENOMIC DNA]</scope>
    <source>
        <strain evidence="1">HyVt-503</strain>
    </source>
</reference>
<protein>
    <submittedName>
        <fullName evidence="1">Uncharacterized protein</fullName>
    </submittedName>
</protein>
<proteinExistence type="predicted"/>
<sequence>MEGESNKVYVIEFKVDQPGKALKQIKAKGCHKKHLGTGRDVYLVGISFSSKNRKIEKVEWELIQSNENGTYTFRNLYGT</sequence>
<dbReference type="Proteomes" id="UP000885797">
    <property type="component" value="Unassembled WGS sequence"/>
</dbReference>
<organism evidence="1">
    <name type="scientific">Dissulfuribacter thermophilus</name>
    <dbReference type="NCBI Taxonomy" id="1156395"/>
    <lineage>
        <taxon>Bacteria</taxon>
        <taxon>Pseudomonadati</taxon>
        <taxon>Thermodesulfobacteriota</taxon>
        <taxon>Dissulfuribacteria</taxon>
        <taxon>Dissulfuribacterales</taxon>
        <taxon>Dissulfuribacteraceae</taxon>
        <taxon>Dissulfuribacter</taxon>
    </lineage>
</organism>
<accession>A0A7V2SYD6</accession>
<dbReference type="EMBL" id="DRND01000262">
    <property type="protein sequence ID" value="HFC46884.1"/>
    <property type="molecule type" value="Genomic_DNA"/>
</dbReference>
<evidence type="ECO:0000313" key="1">
    <source>
        <dbReference type="EMBL" id="HFC46884.1"/>
    </source>
</evidence>
<dbReference type="Pfam" id="PF08011">
    <property type="entry name" value="PDDEXK_9"/>
    <property type="match status" value="1"/>
</dbReference>
<dbReference type="AlphaFoldDB" id="A0A7V2SYD6"/>